<comment type="caution">
    <text evidence="2">The sequence shown here is derived from an EMBL/GenBank/DDBJ whole genome shotgun (WGS) entry which is preliminary data.</text>
</comment>
<sequence>MPYKKIENALFAIISLLVGWRITSYYISALPDFDIAANDIFITIKCKVLTFVLWGIMLFFFCVIGKQVNNIRKRRLFKITAVLVYWLIVWGICYYQCAIEAVQDWNDMMNGNVG</sequence>
<dbReference type="RefSeq" id="WP_130058551.1">
    <property type="nucleotide sequence ID" value="NZ_VWMN01000007.1"/>
</dbReference>
<dbReference type="Proteomes" id="UP000422221">
    <property type="component" value="Unassembled WGS sequence"/>
</dbReference>
<feature type="transmembrane region" description="Helical" evidence="1">
    <location>
        <begin position="76"/>
        <end position="97"/>
    </location>
</feature>
<keyword evidence="1" id="KW-0812">Transmembrane</keyword>
<name>A0A7J4XMG5_9BACE</name>
<keyword evidence="1" id="KW-1133">Transmembrane helix</keyword>
<protein>
    <submittedName>
        <fullName evidence="2">Uncharacterized protein</fullName>
    </submittedName>
</protein>
<gene>
    <name evidence="2" type="ORF">F3F73_05725</name>
</gene>
<feature type="transmembrane region" description="Helical" evidence="1">
    <location>
        <begin position="40"/>
        <end position="64"/>
    </location>
</feature>
<evidence type="ECO:0000313" key="2">
    <source>
        <dbReference type="EMBL" id="KAA3768017.1"/>
    </source>
</evidence>
<dbReference type="AlphaFoldDB" id="A0A7J4XMG5"/>
<organism evidence="2 3">
    <name type="scientific">Bacteroides salyersiae</name>
    <dbReference type="NCBI Taxonomy" id="291644"/>
    <lineage>
        <taxon>Bacteria</taxon>
        <taxon>Pseudomonadati</taxon>
        <taxon>Bacteroidota</taxon>
        <taxon>Bacteroidia</taxon>
        <taxon>Bacteroidales</taxon>
        <taxon>Bacteroidaceae</taxon>
        <taxon>Bacteroides</taxon>
    </lineage>
</organism>
<feature type="transmembrane region" description="Helical" evidence="1">
    <location>
        <begin position="9"/>
        <end position="28"/>
    </location>
</feature>
<reference evidence="2 3" key="1">
    <citation type="journal article" date="2019" name="Nat. Med.">
        <title>A library of human gut bacterial isolates paired with longitudinal multiomics data enables mechanistic microbiome research.</title>
        <authorList>
            <person name="Poyet M."/>
            <person name="Groussin M."/>
            <person name="Gibbons S.M."/>
            <person name="Avila-Pacheco J."/>
            <person name="Jiang X."/>
            <person name="Kearney S.M."/>
            <person name="Perrotta A.R."/>
            <person name="Berdy B."/>
            <person name="Zhao S."/>
            <person name="Lieberman T.D."/>
            <person name="Swanson P.K."/>
            <person name="Smith M."/>
            <person name="Roesemann S."/>
            <person name="Alexander J.E."/>
            <person name="Rich S.A."/>
            <person name="Livny J."/>
            <person name="Vlamakis H."/>
            <person name="Clish C."/>
            <person name="Bullock K."/>
            <person name="Deik A."/>
            <person name="Scott J."/>
            <person name="Pierce K.A."/>
            <person name="Xavier R.J."/>
            <person name="Alm E.J."/>
        </authorList>
    </citation>
    <scope>NUCLEOTIDE SEQUENCE [LARGE SCALE GENOMIC DNA]</scope>
    <source>
        <strain evidence="2 3">BIOML-A10</strain>
    </source>
</reference>
<dbReference type="EMBL" id="VWMK01000004">
    <property type="protein sequence ID" value="KAA3768017.1"/>
    <property type="molecule type" value="Genomic_DNA"/>
</dbReference>
<evidence type="ECO:0000256" key="1">
    <source>
        <dbReference type="SAM" id="Phobius"/>
    </source>
</evidence>
<accession>A0A7J4XMG5</accession>
<evidence type="ECO:0000313" key="3">
    <source>
        <dbReference type="Proteomes" id="UP000422221"/>
    </source>
</evidence>
<proteinExistence type="predicted"/>
<keyword evidence="1" id="KW-0472">Membrane</keyword>